<evidence type="ECO:0000313" key="1">
    <source>
        <dbReference type="EMBL" id="KAA5801702.1"/>
    </source>
</evidence>
<keyword evidence="2" id="KW-1185">Reference proteome</keyword>
<comment type="caution">
    <text evidence="1">The sequence shown here is derived from an EMBL/GenBank/DDBJ whole genome shotgun (WGS) entry which is preliminary data.</text>
</comment>
<accession>A0A5M6ZAH9</accession>
<organism evidence="1 2">
    <name type="scientific">Alkalicaulis satelles</name>
    <dbReference type="NCBI Taxonomy" id="2609175"/>
    <lineage>
        <taxon>Bacteria</taxon>
        <taxon>Pseudomonadati</taxon>
        <taxon>Pseudomonadota</taxon>
        <taxon>Alphaproteobacteria</taxon>
        <taxon>Maricaulales</taxon>
        <taxon>Maricaulaceae</taxon>
        <taxon>Alkalicaulis</taxon>
    </lineage>
</organism>
<protein>
    <submittedName>
        <fullName evidence="1">Uncharacterized protein</fullName>
    </submittedName>
</protein>
<dbReference type="AlphaFoldDB" id="A0A5M6ZAH9"/>
<dbReference type="EMBL" id="VWOJ01000004">
    <property type="protein sequence ID" value="KAA5801702.1"/>
    <property type="molecule type" value="Genomic_DNA"/>
</dbReference>
<evidence type="ECO:0000313" key="2">
    <source>
        <dbReference type="Proteomes" id="UP000325122"/>
    </source>
</evidence>
<proteinExistence type="predicted"/>
<name>A0A5M6ZAH9_9PROT</name>
<dbReference type="RefSeq" id="WP_150023889.1">
    <property type="nucleotide sequence ID" value="NZ_VWOJ01000004.1"/>
</dbReference>
<sequence length="105" mass="11351">MLPLVVTPDCFAGQVMQMSNKSAPLPDSYLMMTDPAPAEEAAGYLIEMLNSMAAFAHKSNLSNSSVFLNAAATVVWQECQLRTSGPPEFREGVEIAWPEGFAPLD</sequence>
<dbReference type="Proteomes" id="UP000325122">
    <property type="component" value="Unassembled WGS sequence"/>
</dbReference>
<gene>
    <name evidence="1" type="ORF">F1654_12515</name>
</gene>
<reference evidence="1 2" key="1">
    <citation type="submission" date="2019-09" db="EMBL/GenBank/DDBJ databases">
        <authorList>
            <person name="Kevbrin V."/>
            <person name="Grouzdev D.S."/>
        </authorList>
    </citation>
    <scope>NUCLEOTIDE SEQUENCE [LARGE SCALE GENOMIC DNA]</scope>
    <source>
        <strain evidence="1 2">G-192</strain>
    </source>
</reference>